<dbReference type="AlphaFoldDB" id="A0A542DW13"/>
<accession>A0A542DW13</accession>
<sequence>MSIVRRIARPMLAAIFVSGGIEQLRHPGSKVQKASPLLEKAIPALGLPDDKEMLVRANGATMVAAGALLATGRLPRLGGLLAAASLAPTTVAGHNFWEVKDPKEKALQRTQFLKNLAIVGGALLAAVDTEGRPGLAWRARNAGHVTKREARHAAKSARREAKLAAKQAQLQVQDALH</sequence>
<keyword evidence="3" id="KW-1133">Transmembrane helix</keyword>
<organism evidence="5 6">
    <name type="scientific">Lapillicoccus jejuensis</name>
    <dbReference type="NCBI Taxonomy" id="402171"/>
    <lineage>
        <taxon>Bacteria</taxon>
        <taxon>Bacillati</taxon>
        <taxon>Actinomycetota</taxon>
        <taxon>Actinomycetes</taxon>
        <taxon>Micrococcales</taxon>
        <taxon>Intrasporangiaceae</taxon>
        <taxon>Lapillicoccus</taxon>
    </lineage>
</organism>
<evidence type="ECO:0000313" key="6">
    <source>
        <dbReference type="Proteomes" id="UP000317893"/>
    </source>
</evidence>
<keyword evidence="6" id="KW-1185">Reference proteome</keyword>
<dbReference type="Proteomes" id="UP000317893">
    <property type="component" value="Unassembled WGS sequence"/>
</dbReference>
<gene>
    <name evidence="5" type="ORF">FB458_0345</name>
</gene>
<name>A0A542DW13_9MICO</name>
<keyword evidence="2" id="KW-0812">Transmembrane</keyword>
<dbReference type="GO" id="GO:0016020">
    <property type="term" value="C:membrane"/>
    <property type="evidence" value="ECO:0007669"/>
    <property type="project" value="UniProtKB-SubCell"/>
</dbReference>
<evidence type="ECO:0000313" key="5">
    <source>
        <dbReference type="EMBL" id="TQJ07287.1"/>
    </source>
</evidence>
<dbReference type="InterPro" id="IPR032808">
    <property type="entry name" value="DoxX"/>
</dbReference>
<dbReference type="RefSeq" id="WP_170185538.1">
    <property type="nucleotide sequence ID" value="NZ_BAAAPR010000006.1"/>
</dbReference>
<reference evidence="5 6" key="1">
    <citation type="submission" date="2019-06" db="EMBL/GenBank/DDBJ databases">
        <title>Sequencing the genomes of 1000 actinobacteria strains.</title>
        <authorList>
            <person name="Klenk H.-P."/>
        </authorList>
    </citation>
    <scope>NUCLEOTIDE SEQUENCE [LARGE SCALE GENOMIC DNA]</scope>
    <source>
        <strain evidence="5 6">DSM 18607</strain>
    </source>
</reference>
<evidence type="ECO:0000256" key="1">
    <source>
        <dbReference type="ARBA" id="ARBA00004141"/>
    </source>
</evidence>
<protein>
    <submittedName>
        <fullName evidence="5">Putative membrane protein YphA (DoxX/SURF4 family)</fullName>
    </submittedName>
</protein>
<evidence type="ECO:0000256" key="4">
    <source>
        <dbReference type="ARBA" id="ARBA00023136"/>
    </source>
</evidence>
<dbReference type="Pfam" id="PF07681">
    <property type="entry name" value="DoxX"/>
    <property type="match status" value="1"/>
</dbReference>
<comment type="subcellular location">
    <subcellularLocation>
        <location evidence="1">Membrane</location>
        <topology evidence="1">Multi-pass membrane protein</topology>
    </subcellularLocation>
</comment>
<evidence type="ECO:0000256" key="2">
    <source>
        <dbReference type="ARBA" id="ARBA00022692"/>
    </source>
</evidence>
<proteinExistence type="predicted"/>
<evidence type="ECO:0000256" key="3">
    <source>
        <dbReference type="ARBA" id="ARBA00022989"/>
    </source>
</evidence>
<comment type="caution">
    <text evidence="5">The sequence shown here is derived from an EMBL/GenBank/DDBJ whole genome shotgun (WGS) entry which is preliminary data.</text>
</comment>
<dbReference type="EMBL" id="VFMN01000001">
    <property type="protein sequence ID" value="TQJ07287.1"/>
    <property type="molecule type" value="Genomic_DNA"/>
</dbReference>
<keyword evidence="4" id="KW-0472">Membrane</keyword>